<name>A0ABD3CKS2_9LAMI</name>
<dbReference type="AlphaFoldDB" id="A0ABD3CKS2"/>
<feature type="signal peptide" evidence="5">
    <location>
        <begin position="1"/>
        <end position="25"/>
    </location>
</feature>
<evidence type="ECO:0000256" key="5">
    <source>
        <dbReference type="SAM" id="SignalP"/>
    </source>
</evidence>
<reference evidence="8" key="1">
    <citation type="journal article" date="2024" name="IScience">
        <title>Strigolactones Initiate the Formation of Haustorium-like Structures in Castilleja.</title>
        <authorList>
            <person name="Buerger M."/>
            <person name="Peterson D."/>
            <person name="Chory J."/>
        </authorList>
    </citation>
    <scope>NUCLEOTIDE SEQUENCE [LARGE SCALE GENOMIC DNA]</scope>
</reference>
<feature type="chain" id="PRO_5044759668" description="Peptidase A1 domain-containing protein" evidence="5">
    <location>
        <begin position="26"/>
        <end position="435"/>
    </location>
</feature>
<protein>
    <recommendedName>
        <fullName evidence="6">Peptidase A1 domain-containing protein</fullName>
    </recommendedName>
</protein>
<dbReference type="FunFam" id="2.40.70.10:FF:000041">
    <property type="entry name" value="Basic 7S globulin"/>
    <property type="match status" value="1"/>
</dbReference>
<organism evidence="7 8">
    <name type="scientific">Castilleja foliolosa</name>
    <dbReference type="NCBI Taxonomy" id="1961234"/>
    <lineage>
        <taxon>Eukaryota</taxon>
        <taxon>Viridiplantae</taxon>
        <taxon>Streptophyta</taxon>
        <taxon>Embryophyta</taxon>
        <taxon>Tracheophyta</taxon>
        <taxon>Spermatophyta</taxon>
        <taxon>Magnoliopsida</taxon>
        <taxon>eudicotyledons</taxon>
        <taxon>Gunneridae</taxon>
        <taxon>Pentapetalae</taxon>
        <taxon>asterids</taxon>
        <taxon>lamiids</taxon>
        <taxon>Lamiales</taxon>
        <taxon>Orobanchaceae</taxon>
        <taxon>Pedicularideae</taxon>
        <taxon>Castillejinae</taxon>
        <taxon>Castilleja</taxon>
    </lineage>
</organism>
<feature type="domain" description="Peptidase A1" evidence="6">
    <location>
        <begin position="46"/>
        <end position="419"/>
    </location>
</feature>
<keyword evidence="8" id="KW-1185">Reference proteome</keyword>
<evidence type="ECO:0000256" key="3">
    <source>
        <dbReference type="ARBA" id="ARBA00022525"/>
    </source>
</evidence>
<dbReference type="Pfam" id="PF14541">
    <property type="entry name" value="TAXi_C"/>
    <property type="match status" value="1"/>
</dbReference>
<dbReference type="InterPro" id="IPR001461">
    <property type="entry name" value="Aspartic_peptidase_A1"/>
</dbReference>
<dbReference type="InterPro" id="IPR033121">
    <property type="entry name" value="PEPTIDASE_A1"/>
</dbReference>
<evidence type="ECO:0000259" key="6">
    <source>
        <dbReference type="PROSITE" id="PS51767"/>
    </source>
</evidence>
<evidence type="ECO:0000256" key="2">
    <source>
        <dbReference type="ARBA" id="ARBA00007447"/>
    </source>
</evidence>
<dbReference type="SUPFAM" id="SSF50630">
    <property type="entry name" value="Acid proteases"/>
    <property type="match status" value="1"/>
</dbReference>
<dbReference type="PROSITE" id="PS51767">
    <property type="entry name" value="PEPTIDASE_A1"/>
    <property type="match status" value="1"/>
</dbReference>
<dbReference type="Proteomes" id="UP001632038">
    <property type="component" value="Unassembled WGS sequence"/>
</dbReference>
<evidence type="ECO:0000256" key="1">
    <source>
        <dbReference type="ARBA" id="ARBA00004239"/>
    </source>
</evidence>
<dbReference type="Pfam" id="PF14543">
    <property type="entry name" value="TAXi_N"/>
    <property type="match status" value="1"/>
</dbReference>
<comment type="similarity">
    <text evidence="2">Belongs to the peptidase A1 family.</text>
</comment>
<sequence>MAPSSTLPIFLLSLFLLSSSPNAKTLTTNPKAFIFPIQKDGTTNQYYTTIQIGSNRTTINMIIDLGAKFAWFNSEDYFSAASSYRPILCDTRQCRIADGIGCTFCFLSPPVPRCTNNTCTDYALNPFTGTQDYSGLGTDVLLVQSTGGVQYTLKNFPFQFSADALRDGLASVASGAIGLGRTKISLQAQLASAYGIPQKFGLCIPSSGKVGNMIFGKTVYRNTFQEISESLLTTPLIRNPVATDMNDQIGNFSVEYFIGVKSIRVGSKTLSLNKTLLSIDKKTGGGGTSIRTVRPYTGLERSIYKALVNEFVKAAVSMNITRVKSVAPFGACFDSKTIGGSKTGARVPTIDFVLRSNDVYWRFYGSNSMVRVGNDVLCLAFVEGGINLTGPTTSVVVGGYQMENNLLEFDVDNKRLGFSSSLLLHDTSCSQFGAS</sequence>
<evidence type="ECO:0000256" key="4">
    <source>
        <dbReference type="ARBA" id="ARBA00022729"/>
    </source>
</evidence>
<dbReference type="InterPro" id="IPR032799">
    <property type="entry name" value="TAXi_C"/>
</dbReference>
<comment type="caution">
    <text evidence="7">The sequence shown here is derived from an EMBL/GenBank/DDBJ whole genome shotgun (WGS) entry which is preliminary data.</text>
</comment>
<proteinExistence type="inferred from homology"/>
<dbReference type="EMBL" id="JAVIJP010000032">
    <property type="protein sequence ID" value="KAL3630228.1"/>
    <property type="molecule type" value="Genomic_DNA"/>
</dbReference>
<dbReference type="GO" id="GO:0005576">
    <property type="term" value="C:extracellular region"/>
    <property type="evidence" value="ECO:0007669"/>
    <property type="project" value="UniProtKB-SubCell"/>
</dbReference>
<dbReference type="PANTHER" id="PTHR47965:SF68">
    <property type="entry name" value="BASIC 7S GLOBULIN-LIKE"/>
    <property type="match status" value="1"/>
</dbReference>
<evidence type="ECO:0000313" key="8">
    <source>
        <dbReference type="Proteomes" id="UP001632038"/>
    </source>
</evidence>
<keyword evidence="4 5" id="KW-0732">Signal</keyword>
<comment type="subcellular location">
    <subcellularLocation>
        <location evidence="1">Secreted</location>
        <location evidence="1">Extracellular space</location>
    </subcellularLocation>
</comment>
<dbReference type="Gene3D" id="2.40.70.10">
    <property type="entry name" value="Acid Proteases"/>
    <property type="match status" value="2"/>
</dbReference>
<dbReference type="PANTHER" id="PTHR47965">
    <property type="entry name" value="ASPARTYL PROTEASE-RELATED"/>
    <property type="match status" value="1"/>
</dbReference>
<evidence type="ECO:0000313" key="7">
    <source>
        <dbReference type="EMBL" id="KAL3630228.1"/>
    </source>
</evidence>
<accession>A0ABD3CKS2</accession>
<gene>
    <name evidence="7" type="ORF">CASFOL_023212</name>
</gene>
<dbReference type="InterPro" id="IPR032861">
    <property type="entry name" value="TAXi_N"/>
</dbReference>
<keyword evidence="3" id="KW-0964">Secreted</keyword>
<dbReference type="InterPro" id="IPR021109">
    <property type="entry name" value="Peptidase_aspartic_dom_sf"/>
</dbReference>